<evidence type="ECO:0000256" key="1">
    <source>
        <dbReference type="ARBA" id="ARBA00004370"/>
    </source>
</evidence>
<keyword evidence="7 10" id="KW-0472">Membrane</keyword>
<sequence>MVETRTPNLDFLGSNPARGHEQHREVQLTPGEVLTVRLRVFFGVITCCILPTVSTLVALLLYAIVIMSEQDRSQDCHGGVRVYLVFAVFVIFYTPNHRYFKKRILHYSRERDGANRPVSVLVADRIFQCMFVMYIFMGFGLMSASDGCDDKLWSSVNAVIIAQSVLVGLLLLPLFCVPCIFIYLLRSGVGVGVRNVPVPQGLSKSAAEAIPLIDYSAMLFNDTTYPADCPICFEPFSSSTPINLTTCNHVFHRECLGTWVQKNRQFF</sequence>
<dbReference type="Pfam" id="PF13639">
    <property type="entry name" value="zf-RING_2"/>
    <property type="match status" value="1"/>
</dbReference>
<name>A0A9W6ZHM9_9STRA</name>
<evidence type="ECO:0000256" key="7">
    <source>
        <dbReference type="ARBA" id="ARBA00023136"/>
    </source>
</evidence>
<dbReference type="InterPro" id="IPR001841">
    <property type="entry name" value="Znf_RING"/>
</dbReference>
<evidence type="ECO:0000256" key="2">
    <source>
        <dbReference type="ARBA" id="ARBA00022692"/>
    </source>
</evidence>
<evidence type="ECO:0000256" key="5">
    <source>
        <dbReference type="ARBA" id="ARBA00022833"/>
    </source>
</evidence>
<dbReference type="PROSITE" id="PS50089">
    <property type="entry name" value="ZF_RING_2"/>
    <property type="match status" value="1"/>
</dbReference>
<comment type="subcellular location">
    <subcellularLocation>
        <location evidence="1">Membrane</location>
    </subcellularLocation>
</comment>
<proteinExistence type="predicted"/>
<protein>
    <recommendedName>
        <fullName evidence="11">RING-type domain-containing protein</fullName>
    </recommendedName>
</protein>
<dbReference type="PANTHER" id="PTHR46539">
    <property type="entry name" value="E3 UBIQUITIN-PROTEIN LIGASE ATL42"/>
    <property type="match status" value="1"/>
</dbReference>
<evidence type="ECO:0000256" key="3">
    <source>
        <dbReference type="ARBA" id="ARBA00022723"/>
    </source>
</evidence>
<evidence type="ECO:0000256" key="8">
    <source>
        <dbReference type="PROSITE-ProRule" id="PRU00175"/>
    </source>
</evidence>
<evidence type="ECO:0000313" key="13">
    <source>
        <dbReference type="Proteomes" id="UP001165082"/>
    </source>
</evidence>
<keyword evidence="3" id="KW-0479">Metal-binding</keyword>
<dbReference type="InterPro" id="IPR013083">
    <property type="entry name" value="Znf_RING/FYVE/PHD"/>
</dbReference>
<feature type="transmembrane region" description="Helical" evidence="10">
    <location>
        <begin position="117"/>
        <end position="140"/>
    </location>
</feature>
<comment type="caution">
    <text evidence="12">The sequence shown here is derived from an EMBL/GenBank/DDBJ whole genome shotgun (WGS) entry which is preliminary data.</text>
</comment>
<dbReference type="AlphaFoldDB" id="A0A9W6ZHM9"/>
<dbReference type="GO" id="GO:0008270">
    <property type="term" value="F:zinc ion binding"/>
    <property type="evidence" value="ECO:0007669"/>
    <property type="project" value="UniProtKB-KW"/>
</dbReference>
<dbReference type="SUPFAM" id="SSF57850">
    <property type="entry name" value="RING/U-box"/>
    <property type="match status" value="1"/>
</dbReference>
<dbReference type="Gene3D" id="3.30.40.10">
    <property type="entry name" value="Zinc/RING finger domain, C3HC4 (zinc finger)"/>
    <property type="match status" value="1"/>
</dbReference>
<keyword evidence="2 10" id="KW-0812">Transmembrane</keyword>
<dbReference type="OrthoDB" id="8062037at2759"/>
<feature type="transmembrane region" description="Helical" evidence="10">
    <location>
        <begin position="160"/>
        <end position="185"/>
    </location>
</feature>
<keyword evidence="5" id="KW-0862">Zinc</keyword>
<dbReference type="EMBL" id="BRXZ01000705">
    <property type="protein sequence ID" value="GMH51457.1"/>
    <property type="molecule type" value="Genomic_DNA"/>
</dbReference>
<dbReference type="GO" id="GO:0016020">
    <property type="term" value="C:membrane"/>
    <property type="evidence" value="ECO:0007669"/>
    <property type="project" value="UniProtKB-SubCell"/>
</dbReference>
<feature type="transmembrane region" description="Helical" evidence="10">
    <location>
        <begin position="40"/>
        <end position="66"/>
    </location>
</feature>
<keyword evidence="4 8" id="KW-0863">Zinc-finger</keyword>
<dbReference type="Proteomes" id="UP001165082">
    <property type="component" value="Unassembled WGS sequence"/>
</dbReference>
<feature type="domain" description="RING-type" evidence="11">
    <location>
        <begin position="229"/>
        <end position="259"/>
    </location>
</feature>
<evidence type="ECO:0000313" key="12">
    <source>
        <dbReference type="EMBL" id="GMH51457.1"/>
    </source>
</evidence>
<dbReference type="PANTHER" id="PTHR46539:SF1">
    <property type="entry name" value="E3 UBIQUITIN-PROTEIN LIGASE ATL42"/>
    <property type="match status" value="1"/>
</dbReference>
<reference evidence="12" key="1">
    <citation type="submission" date="2022-07" db="EMBL/GenBank/DDBJ databases">
        <title>Genome analysis of Parmales, a sister group of diatoms, reveals the evolutionary specialization of diatoms from phago-mixotrophs to photoautotrophs.</title>
        <authorList>
            <person name="Ban H."/>
            <person name="Sato S."/>
            <person name="Yoshikawa S."/>
            <person name="Kazumasa Y."/>
            <person name="Nakamura Y."/>
            <person name="Ichinomiya M."/>
            <person name="Saitoh K."/>
            <person name="Sato N."/>
            <person name="Blanc-Mathieu R."/>
            <person name="Endo H."/>
            <person name="Kuwata A."/>
            <person name="Ogata H."/>
        </authorList>
    </citation>
    <scope>NUCLEOTIDE SEQUENCE</scope>
</reference>
<evidence type="ECO:0000256" key="6">
    <source>
        <dbReference type="ARBA" id="ARBA00022989"/>
    </source>
</evidence>
<evidence type="ECO:0000256" key="4">
    <source>
        <dbReference type="ARBA" id="ARBA00022771"/>
    </source>
</evidence>
<keyword evidence="6 10" id="KW-1133">Transmembrane helix</keyword>
<organism evidence="12 13">
    <name type="scientific">Triparma retinervis</name>
    <dbReference type="NCBI Taxonomy" id="2557542"/>
    <lineage>
        <taxon>Eukaryota</taxon>
        <taxon>Sar</taxon>
        <taxon>Stramenopiles</taxon>
        <taxon>Ochrophyta</taxon>
        <taxon>Bolidophyceae</taxon>
        <taxon>Parmales</taxon>
        <taxon>Triparmaceae</taxon>
        <taxon>Triparma</taxon>
    </lineage>
</organism>
<feature type="region of interest" description="Disordered" evidence="9">
    <location>
        <begin position="1"/>
        <end position="20"/>
    </location>
</feature>
<gene>
    <name evidence="12" type="ORF">TrRE_jg11136</name>
</gene>
<keyword evidence="13" id="KW-1185">Reference proteome</keyword>
<evidence type="ECO:0000256" key="9">
    <source>
        <dbReference type="SAM" id="MobiDB-lite"/>
    </source>
</evidence>
<accession>A0A9W6ZHM9</accession>
<feature type="transmembrane region" description="Helical" evidence="10">
    <location>
        <begin position="78"/>
        <end position="96"/>
    </location>
</feature>
<evidence type="ECO:0000256" key="10">
    <source>
        <dbReference type="SAM" id="Phobius"/>
    </source>
</evidence>
<evidence type="ECO:0000259" key="11">
    <source>
        <dbReference type="PROSITE" id="PS50089"/>
    </source>
</evidence>